<evidence type="ECO:0000256" key="2">
    <source>
        <dbReference type="ARBA" id="ARBA00023125"/>
    </source>
</evidence>
<dbReference type="EMBL" id="JABAGO010000020">
    <property type="protein sequence ID" value="NME98946.1"/>
    <property type="molecule type" value="Genomic_DNA"/>
</dbReference>
<dbReference type="SMART" id="SM00345">
    <property type="entry name" value="HTH_GNTR"/>
    <property type="match status" value="1"/>
</dbReference>
<gene>
    <name evidence="5" type="ORF">HF838_11825</name>
</gene>
<dbReference type="InterPro" id="IPR036390">
    <property type="entry name" value="WH_DNA-bd_sf"/>
</dbReference>
<feature type="domain" description="HTH gntR-type" evidence="4">
    <location>
        <begin position="8"/>
        <end position="76"/>
    </location>
</feature>
<dbReference type="AlphaFoldDB" id="A0A848CZN1"/>
<dbReference type="InterPro" id="IPR036388">
    <property type="entry name" value="WH-like_DNA-bd_sf"/>
</dbReference>
<evidence type="ECO:0000313" key="6">
    <source>
        <dbReference type="Proteomes" id="UP000561326"/>
    </source>
</evidence>
<dbReference type="RefSeq" id="WP_168975327.1">
    <property type="nucleotide sequence ID" value="NZ_JABAGO010000020.1"/>
</dbReference>
<dbReference type="CDD" id="cd07377">
    <property type="entry name" value="WHTH_GntR"/>
    <property type="match status" value="1"/>
</dbReference>
<organism evidence="5 6">
    <name type="scientific">Aneurinibacillus aneurinilyticus</name>
    <name type="common">Bacillus aneurinolyticus</name>
    <dbReference type="NCBI Taxonomy" id="1391"/>
    <lineage>
        <taxon>Bacteria</taxon>
        <taxon>Bacillati</taxon>
        <taxon>Bacillota</taxon>
        <taxon>Bacilli</taxon>
        <taxon>Bacillales</taxon>
        <taxon>Paenibacillaceae</taxon>
        <taxon>Aneurinibacillus group</taxon>
        <taxon>Aneurinibacillus</taxon>
    </lineage>
</organism>
<dbReference type="PROSITE" id="PS50949">
    <property type="entry name" value="HTH_GNTR"/>
    <property type="match status" value="1"/>
</dbReference>
<dbReference type="SUPFAM" id="SSF46785">
    <property type="entry name" value="Winged helix' DNA-binding domain"/>
    <property type="match status" value="1"/>
</dbReference>
<dbReference type="InterPro" id="IPR000524">
    <property type="entry name" value="Tscrpt_reg_HTH_GntR"/>
</dbReference>
<dbReference type="GO" id="GO:0003700">
    <property type="term" value="F:DNA-binding transcription factor activity"/>
    <property type="evidence" value="ECO:0007669"/>
    <property type="project" value="InterPro"/>
</dbReference>
<dbReference type="PANTHER" id="PTHR43537">
    <property type="entry name" value="TRANSCRIPTIONAL REGULATOR, GNTR FAMILY"/>
    <property type="match status" value="1"/>
</dbReference>
<dbReference type="Gene3D" id="1.10.10.10">
    <property type="entry name" value="Winged helix-like DNA-binding domain superfamily/Winged helix DNA-binding domain"/>
    <property type="match status" value="1"/>
</dbReference>
<keyword evidence="2" id="KW-0238">DNA-binding</keyword>
<evidence type="ECO:0000256" key="1">
    <source>
        <dbReference type="ARBA" id="ARBA00023015"/>
    </source>
</evidence>
<dbReference type="Gene3D" id="1.20.120.530">
    <property type="entry name" value="GntR ligand-binding domain-like"/>
    <property type="match status" value="1"/>
</dbReference>
<dbReference type="SMART" id="SM00895">
    <property type="entry name" value="FCD"/>
    <property type="match status" value="1"/>
</dbReference>
<name>A0A848CZN1_ANEAE</name>
<comment type="caution">
    <text evidence="5">The sequence shown here is derived from an EMBL/GenBank/DDBJ whole genome shotgun (WGS) entry which is preliminary data.</text>
</comment>
<dbReference type="Proteomes" id="UP000561326">
    <property type="component" value="Unassembled WGS sequence"/>
</dbReference>
<dbReference type="PRINTS" id="PR00035">
    <property type="entry name" value="HTHGNTR"/>
</dbReference>
<dbReference type="Pfam" id="PF07729">
    <property type="entry name" value="FCD"/>
    <property type="match status" value="1"/>
</dbReference>
<dbReference type="GO" id="GO:0003677">
    <property type="term" value="F:DNA binding"/>
    <property type="evidence" value="ECO:0007669"/>
    <property type="project" value="UniProtKB-KW"/>
</dbReference>
<reference evidence="5 6" key="1">
    <citation type="submission" date="2020-04" db="EMBL/GenBank/DDBJ databases">
        <authorList>
            <person name="Hitch T.C.A."/>
            <person name="Wylensek D."/>
            <person name="Clavel T."/>
        </authorList>
    </citation>
    <scope>NUCLEOTIDE SEQUENCE [LARGE SCALE GENOMIC DNA]</scope>
    <source>
        <strain evidence="5 6">WB01_D5_05</strain>
    </source>
</reference>
<dbReference type="InterPro" id="IPR011711">
    <property type="entry name" value="GntR_C"/>
</dbReference>
<dbReference type="SUPFAM" id="SSF48008">
    <property type="entry name" value="GntR ligand-binding domain-like"/>
    <property type="match status" value="1"/>
</dbReference>
<keyword evidence="1" id="KW-0805">Transcription regulation</keyword>
<dbReference type="Pfam" id="PF00392">
    <property type="entry name" value="GntR"/>
    <property type="match status" value="1"/>
</dbReference>
<sequence>MDNIVKSEPLHLQAYNIIKSSILEGDFQPGERLVESKLASKFGVSRGPIREAIRMLTQDGLLLQDEGFVQVFQPTAQDIIDIFQCRQGLEAIAVRLAAQFISADEQKQLLEYIHQTKEAYIQNKVKELGLLDQKFHDLIIEGSRNKQLLQLMEVIKSKIIYIRNNIIPSEDIYYIPDHHERIYQAILERDEEKAEREIITHIQKGLESILKVISYDDNERKTQF</sequence>
<dbReference type="PANTHER" id="PTHR43537:SF5">
    <property type="entry name" value="UXU OPERON TRANSCRIPTIONAL REGULATOR"/>
    <property type="match status" value="1"/>
</dbReference>
<evidence type="ECO:0000256" key="3">
    <source>
        <dbReference type="ARBA" id="ARBA00023163"/>
    </source>
</evidence>
<proteinExistence type="predicted"/>
<evidence type="ECO:0000259" key="4">
    <source>
        <dbReference type="PROSITE" id="PS50949"/>
    </source>
</evidence>
<dbReference type="InterPro" id="IPR008920">
    <property type="entry name" value="TF_FadR/GntR_C"/>
</dbReference>
<keyword evidence="3" id="KW-0804">Transcription</keyword>
<evidence type="ECO:0000313" key="5">
    <source>
        <dbReference type="EMBL" id="NME98946.1"/>
    </source>
</evidence>
<accession>A0A848CZN1</accession>
<protein>
    <submittedName>
        <fullName evidence="5">GntR family transcriptional regulator</fullName>
    </submittedName>
</protein>